<evidence type="ECO:0000313" key="9">
    <source>
        <dbReference type="Proteomes" id="UP000030111"/>
    </source>
</evidence>
<sequence length="141" mass="15372">MWIFSSSIDKKMNSLALLILRTVMGVLMLTHGLMKFDMLLAGGPIKFPDPIGLGATASLMLAIFAEVVCSALLILGLATRLVLIPLIITMLVVVFIVHAPDGLEKQELGALYLAAYVLLLITGSGRYSIDGLINKRKKRRY</sequence>
<keyword evidence="6 7" id="KW-0472">Membrane</keyword>
<accession>A0A0A2MLC7</accession>
<evidence type="ECO:0000256" key="2">
    <source>
        <dbReference type="ARBA" id="ARBA00006679"/>
    </source>
</evidence>
<dbReference type="InterPro" id="IPR032808">
    <property type="entry name" value="DoxX"/>
</dbReference>
<name>A0A0A2MLC7_9FLAO</name>
<dbReference type="InterPro" id="IPR051907">
    <property type="entry name" value="DoxX-like_oxidoreductase"/>
</dbReference>
<feature type="transmembrane region" description="Helical" evidence="7">
    <location>
        <begin position="12"/>
        <end position="31"/>
    </location>
</feature>
<keyword evidence="3" id="KW-1003">Cell membrane</keyword>
<protein>
    <submittedName>
        <fullName evidence="8">DoxX family protein</fullName>
    </submittedName>
</protein>
<comment type="caution">
    <text evidence="8">The sequence shown here is derived from an EMBL/GenBank/DDBJ whole genome shotgun (WGS) entry which is preliminary data.</text>
</comment>
<dbReference type="OrthoDB" id="9813193at2"/>
<dbReference type="EMBL" id="JRLY01000010">
    <property type="protein sequence ID" value="KGO92386.1"/>
    <property type="molecule type" value="Genomic_DNA"/>
</dbReference>
<gene>
    <name evidence="8" type="ORF">Q766_13050</name>
</gene>
<dbReference type="Pfam" id="PF07681">
    <property type="entry name" value="DoxX"/>
    <property type="match status" value="1"/>
</dbReference>
<evidence type="ECO:0000256" key="4">
    <source>
        <dbReference type="ARBA" id="ARBA00022692"/>
    </source>
</evidence>
<dbReference type="PANTHER" id="PTHR33452:SF1">
    <property type="entry name" value="INNER MEMBRANE PROTEIN YPHA-RELATED"/>
    <property type="match status" value="1"/>
</dbReference>
<dbReference type="PANTHER" id="PTHR33452">
    <property type="entry name" value="OXIDOREDUCTASE CATD-RELATED"/>
    <property type="match status" value="1"/>
</dbReference>
<dbReference type="eggNOG" id="COG2259">
    <property type="taxonomic scope" value="Bacteria"/>
</dbReference>
<proteinExistence type="inferred from homology"/>
<feature type="transmembrane region" description="Helical" evidence="7">
    <location>
        <begin position="81"/>
        <end position="99"/>
    </location>
</feature>
<evidence type="ECO:0000256" key="7">
    <source>
        <dbReference type="SAM" id="Phobius"/>
    </source>
</evidence>
<dbReference type="AlphaFoldDB" id="A0A0A2MLC7"/>
<organism evidence="8 9">
    <name type="scientific">Flavobacterium subsaxonicum WB 4.1-42 = DSM 21790</name>
    <dbReference type="NCBI Taxonomy" id="1121898"/>
    <lineage>
        <taxon>Bacteria</taxon>
        <taxon>Pseudomonadati</taxon>
        <taxon>Bacteroidota</taxon>
        <taxon>Flavobacteriia</taxon>
        <taxon>Flavobacteriales</taxon>
        <taxon>Flavobacteriaceae</taxon>
        <taxon>Flavobacterium</taxon>
    </lineage>
</organism>
<dbReference type="GO" id="GO:0005886">
    <property type="term" value="C:plasma membrane"/>
    <property type="evidence" value="ECO:0007669"/>
    <property type="project" value="UniProtKB-SubCell"/>
</dbReference>
<dbReference type="STRING" id="1121898.GCA_000422725_01297"/>
<evidence type="ECO:0000256" key="6">
    <source>
        <dbReference type="ARBA" id="ARBA00023136"/>
    </source>
</evidence>
<evidence type="ECO:0000256" key="5">
    <source>
        <dbReference type="ARBA" id="ARBA00022989"/>
    </source>
</evidence>
<evidence type="ECO:0000256" key="3">
    <source>
        <dbReference type="ARBA" id="ARBA00022475"/>
    </source>
</evidence>
<reference evidence="8 9" key="1">
    <citation type="submission" date="2013-09" db="EMBL/GenBank/DDBJ databases">
        <authorList>
            <person name="Zeng Z."/>
            <person name="Chen C."/>
        </authorList>
    </citation>
    <scope>NUCLEOTIDE SEQUENCE [LARGE SCALE GENOMIC DNA]</scope>
    <source>
        <strain evidence="8 9">WB 4.1-42</strain>
    </source>
</reference>
<evidence type="ECO:0000256" key="1">
    <source>
        <dbReference type="ARBA" id="ARBA00004651"/>
    </source>
</evidence>
<evidence type="ECO:0000313" key="8">
    <source>
        <dbReference type="EMBL" id="KGO92386.1"/>
    </source>
</evidence>
<feature type="transmembrane region" description="Helical" evidence="7">
    <location>
        <begin position="51"/>
        <end position="74"/>
    </location>
</feature>
<comment type="similarity">
    <text evidence="2">Belongs to the DoxX family.</text>
</comment>
<dbReference type="Proteomes" id="UP000030111">
    <property type="component" value="Unassembled WGS sequence"/>
</dbReference>
<feature type="transmembrane region" description="Helical" evidence="7">
    <location>
        <begin position="111"/>
        <end position="129"/>
    </location>
</feature>
<comment type="subcellular location">
    <subcellularLocation>
        <location evidence="1">Cell membrane</location>
        <topology evidence="1">Multi-pass membrane protein</topology>
    </subcellularLocation>
</comment>
<keyword evidence="5 7" id="KW-1133">Transmembrane helix</keyword>
<keyword evidence="4 7" id="KW-0812">Transmembrane</keyword>
<keyword evidence="9" id="KW-1185">Reference proteome</keyword>